<proteinExistence type="predicted"/>
<name>A0A382PUR9_9ZZZZ</name>
<protein>
    <submittedName>
        <fullName evidence="2">Uncharacterized protein</fullName>
    </submittedName>
</protein>
<evidence type="ECO:0000256" key="1">
    <source>
        <dbReference type="SAM" id="MobiDB-lite"/>
    </source>
</evidence>
<accession>A0A382PUR9</accession>
<feature type="region of interest" description="Disordered" evidence="1">
    <location>
        <begin position="1"/>
        <end position="24"/>
    </location>
</feature>
<gene>
    <name evidence="2" type="ORF">METZ01_LOCUS329840</name>
</gene>
<feature type="non-terminal residue" evidence="2">
    <location>
        <position position="24"/>
    </location>
</feature>
<evidence type="ECO:0000313" key="2">
    <source>
        <dbReference type="EMBL" id="SVC76986.1"/>
    </source>
</evidence>
<dbReference type="AlphaFoldDB" id="A0A382PUR9"/>
<sequence length="24" mass="2920">MLQKRQDVGRNQMTINIEPIHLER</sequence>
<dbReference type="EMBL" id="UINC01109869">
    <property type="protein sequence ID" value="SVC76986.1"/>
    <property type="molecule type" value="Genomic_DNA"/>
</dbReference>
<reference evidence="2" key="1">
    <citation type="submission" date="2018-05" db="EMBL/GenBank/DDBJ databases">
        <authorList>
            <person name="Lanie J.A."/>
            <person name="Ng W.-L."/>
            <person name="Kazmierczak K.M."/>
            <person name="Andrzejewski T.M."/>
            <person name="Davidsen T.M."/>
            <person name="Wayne K.J."/>
            <person name="Tettelin H."/>
            <person name="Glass J.I."/>
            <person name="Rusch D."/>
            <person name="Podicherti R."/>
            <person name="Tsui H.-C.T."/>
            <person name="Winkler M.E."/>
        </authorList>
    </citation>
    <scope>NUCLEOTIDE SEQUENCE</scope>
</reference>
<organism evidence="2">
    <name type="scientific">marine metagenome</name>
    <dbReference type="NCBI Taxonomy" id="408172"/>
    <lineage>
        <taxon>unclassified sequences</taxon>
        <taxon>metagenomes</taxon>
        <taxon>ecological metagenomes</taxon>
    </lineage>
</organism>